<dbReference type="GO" id="GO:0006780">
    <property type="term" value="P:uroporphyrinogen III biosynthetic process"/>
    <property type="evidence" value="ECO:0007669"/>
    <property type="project" value="InterPro"/>
</dbReference>
<feature type="domain" description="Tetrapyrrole biosynthesis uroporphyrinogen III synthase" evidence="1">
    <location>
        <begin position="2"/>
        <end position="147"/>
    </location>
</feature>
<dbReference type="SUPFAM" id="SSF69618">
    <property type="entry name" value="HemD-like"/>
    <property type="match status" value="1"/>
</dbReference>
<dbReference type="Gene3D" id="3.40.50.10090">
    <property type="match status" value="2"/>
</dbReference>
<evidence type="ECO:0000313" key="2">
    <source>
        <dbReference type="EMBL" id="EFK95802.1"/>
    </source>
</evidence>
<dbReference type="InterPro" id="IPR039793">
    <property type="entry name" value="UROS/Hem4"/>
</dbReference>
<dbReference type="GO" id="GO:0008168">
    <property type="term" value="F:methyltransferase activity"/>
    <property type="evidence" value="ECO:0007669"/>
    <property type="project" value="UniProtKB-KW"/>
</dbReference>
<proteinExistence type="predicted"/>
<dbReference type="PANTHER" id="PTHR40082">
    <property type="entry name" value="BLR5956 PROTEIN"/>
    <property type="match status" value="1"/>
</dbReference>
<dbReference type="GO" id="GO:0032259">
    <property type="term" value="P:methylation"/>
    <property type="evidence" value="ECO:0007669"/>
    <property type="project" value="UniProtKB-KW"/>
</dbReference>
<organism evidence="2">
    <name type="scientific">sediment metagenome</name>
    <dbReference type="NCBI Taxonomy" id="749907"/>
    <lineage>
        <taxon>unclassified sequences</taxon>
        <taxon>metagenomes</taxon>
        <taxon>ecological metagenomes</taxon>
    </lineage>
</organism>
<comment type="caution">
    <text evidence="2">The sequence shown here is derived from an EMBL/GenBank/DDBJ whole genome shotgun (WGS) entry which is preliminary data.</text>
</comment>
<keyword evidence="2" id="KW-0489">Methyltransferase</keyword>
<feature type="non-terminal residue" evidence="2">
    <location>
        <position position="154"/>
    </location>
</feature>
<evidence type="ECO:0000259" key="1">
    <source>
        <dbReference type="Pfam" id="PF02602"/>
    </source>
</evidence>
<dbReference type="GO" id="GO:0004852">
    <property type="term" value="F:uroporphyrinogen-III synthase activity"/>
    <property type="evidence" value="ECO:0007669"/>
    <property type="project" value="InterPro"/>
</dbReference>
<keyword evidence="2" id="KW-0808">Transferase</keyword>
<sequence>MRIFGVASDIIPESFQAESIIKAFQAENIKGKRILLPRAAEARPVLPVELKKMGALVDEVPAYRTEAVAENADRLIDLLEQKAVDMITFTSSSTARNFKAIIPQNRVAGLLENVLIASIGPITTETAKNLGFTVHLTAETYTIEGLCDSIRRYY</sequence>
<dbReference type="InterPro" id="IPR003754">
    <property type="entry name" value="4pyrrol_synth_uPrphyn_synth"/>
</dbReference>
<reference evidence="2" key="2">
    <citation type="journal article" date="2011" name="Microb. Ecol.">
        <title>Taxonomic and Functional Metagenomic Profiling of the Microbial Community in the Anoxic Sediment of a Sub-saline Shallow Lake (Laguna de Carrizo, Central Spain).</title>
        <authorList>
            <person name="Ferrer M."/>
            <person name="Guazzaroni M.E."/>
            <person name="Richter M."/>
            <person name="Garcia-Salamanca A."/>
            <person name="Yarza P."/>
            <person name="Suarez-Suarez A."/>
            <person name="Solano J."/>
            <person name="Alcaide M."/>
            <person name="van Dillewijn P."/>
            <person name="Molina-Henares M.A."/>
            <person name="Lopez-Cortes N."/>
            <person name="Al-Ramahi Y."/>
            <person name="Guerrero C."/>
            <person name="Acosta A."/>
            <person name="de Eugenio L.I."/>
            <person name="Martinez V."/>
            <person name="Marques S."/>
            <person name="Rojo F."/>
            <person name="Santero E."/>
            <person name="Genilloud O."/>
            <person name="Perez-Perez J."/>
            <person name="Rossello-Mora R."/>
            <person name="Ramos J.L."/>
        </authorList>
    </citation>
    <scope>NUCLEOTIDE SEQUENCE</scope>
</reference>
<protein>
    <submittedName>
        <fullName evidence="2">Uroporphyrin-III C-methyltransferase</fullName>
    </submittedName>
</protein>
<reference evidence="2" key="1">
    <citation type="submission" date="2010-07" db="EMBL/GenBank/DDBJ databases">
        <authorList>
            <consortium name="CONSOLIDER consortium CSD2007-00005"/>
            <person name="Guazzaroni M.-E."/>
            <person name="Richter M."/>
            <person name="Garcia-Salamanca A."/>
            <person name="Yarza P."/>
            <person name="Ferrer M."/>
        </authorList>
    </citation>
    <scope>NUCLEOTIDE SEQUENCE</scope>
</reference>
<dbReference type="Pfam" id="PF02602">
    <property type="entry name" value="HEM4"/>
    <property type="match status" value="1"/>
</dbReference>
<dbReference type="EMBL" id="ADZX01000651">
    <property type="protein sequence ID" value="EFK95802.1"/>
    <property type="molecule type" value="Genomic_DNA"/>
</dbReference>
<dbReference type="PANTHER" id="PTHR40082:SF1">
    <property type="entry name" value="BLR5956 PROTEIN"/>
    <property type="match status" value="1"/>
</dbReference>
<dbReference type="CDD" id="cd06578">
    <property type="entry name" value="HemD"/>
    <property type="match status" value="1"/>
</dbReference>
<name>D9PKW2_9ZZZZ</name>
<dbReference type="InterPro" id="IPR036108">
    <property type="entry name" value="4pyrrol_syn_uPrphyn_synt_sf"/>
</dbReference>
<gene>
    <name evidence="2" type="ORF">LDC_2183</name>
</gene>
<dbReference type="AlphaFoldDB" id="D9PKW2"/>
<accession>D9PKW2</accession>